<dbReference type="InterPro" id="IPR040299">
    <property type="entry name" value="RF2K-like"/>
</dbReference>
<dbReference type="OrthoDB" id="759910at2759"/>
<feature type="transmembrane region" description="Helical" evidence="2">
    <location>
        <begin position="28"/>
        <end position="47"/>
    </location>
</feature>
<dbReference type="PANTHER" id="PTHR34938">
    <property type="entry name" value="PROTEIN FERTILITY RESTORER RF2, MITOCHONDRIAL"/>
    <property type="match status" value="1"/>
</dbReference>
<sequence length="179" mass="19296">MAVMNHPSLRIGAPPSSVFLPPPRFNHLPAYGLSLCFGIYASSYVVGQFRGRRCYYNPTRVSMQSKNQIIYPSLKAVGTGGKGFGFDSKSKKTSRFACNAALTLTRESPTITRIPTHGIEKSPKLDDGGRGFPPRNDGGGGGGGGGGESFFGGFFLFGFLMFMAHLKDLEGEHDNNNNH</sequence>
<evidence type="ECO:0000313" key="4">
    <source>
        <dbReference type="RefSeq" id="XP_018451610.1"/>
    </source>
</evidence>
<dbReference type="PANTHER" id="PTHR34938:SF5">
    <property type="entry name" value="(RAPE) HYPOTHETICAL PROTEIN"/>
    <property type="match status" value="1"/>
</dbReference>
<keyword evidence="2" id="KW-0472">Membrane</keyword>
<dbReference type="GeneID" id="108822908"/>
<dbReference type="GO" id="GO:0010027">
    <property type="term" value="P:thylakoid membrane organization"/>
    <property type="evidence" value="ECO:0007669"/>
    <property type="project" value="TreeGrafter"/>
</dbReference>
<proteinExistence type="predicted"/>
<dbReference type="Proteomes" id="UP000504610">
    <property type="component" value="Chromosome 8"/>
</dbReference>
<gene>
    <name evidence="4" type="primary">LOC108822908</name>
</gene>
<dbReference type="GO" id="GO:0009658">
    <property type="term" value="P:chloroplast organization"/>
    <property type="evidence" value="ECO:0007669"/>
    <property type="project" value="TreeGrafter"/>
</dbReference>
<reference evidence="4" key="2">
    <citation type="submission" date="2025-08" db="UniProtKB">
        <authorList>
            <consortium name="RefSeq"/>
        </authorList>
    </citation>
    <scope>IDENTIFICATION</scope>
    <source>
        <tissue evidence="4">Leaf</tissue>
    </source>
</reference>
<organism evidence="3 4">
    <name type="scientific">Raphanus sativus</name>
    <name type="common">Radish</name>
    <name type="synonym">Raphanus raphanistrum var. sativus</name>
    <dbReference type="NCBI Taxonomy" id="3726"/>
    <lineage>
        <taxon>Eukaryota</taxon>
        <taxon>Viridiplantae</taxon>
        <taxon>Streptophyta</taxon>
        <taxon>Embryophyta</taxon>
        <taxon>Tracheophyta</taxon>
        <taxon>Spermatophyta</taxon>
        <taxon>Magnoliopsida</taxon>
        <taxon>eudicotyledons</taxon>
        <taxon>Gunneridae</taxon>
        <taxon>Pentapetalae</taxon>
        <taxon>rosids</taxon>
        <taxon>malvids</taxon>
        <taxon>Brassicales</taxon>
        <taxon>Brassicaceae</taxon>
        <taxon>Brassiceae</taxon>
        <taxon>Raphanus</taxon>
    </lineage>
</organism>
<evidence type="ECO:0000313" key="3">
    <source>
        <dbReference type="Proteomes" id="UP000504610"/>
    </source>
</evidence>
<name>A0A6J0KUM3_RAPSA</name>
<reference evidence="3" key="1">
    <citation type="journal article" date="2019" name="Database">
        <title>The radish genome database (RadishGD): an integrated information resource for radish genomics.</title>
        <authorList>
            <person name="Yu H.J."/>
            <person name="Baek S."/>
            <person name="Lee Y.J."/>
            <person name="Cho A."/>
            <person name="Mun J.H."/>
        </authorList>
    </citation>
    <scope>NUCLEOTIDE SEQUENCE [LARGE SCALE GENOMIC DNA]</scope>
    <source>
        <strain evidence="3">cv. WK10039</strain>
    </source>
</reference>
<evidence type="ECO:0000256" key="1">
    <source>
        <dbReference type="SAM" id="MobiDB-lite"/>
    </source>
</evidence>
<dbReference type="RefSeq" id="XP_018451610.1">
    <property type="nucleotide sequence ID" value="XM_018596108.2"/>
</dbReference>
<dbReference type="KEGG" id="rsz:108822908"/>
<dbReference type="AlphaFoldDB" id="A0A6J0KUM3"/>
<feature type="region of interest" description="Disordered" evidence="1">
    <location>
        <begin position="114"/>
        <end position="144"/>
    </location>
</feature>
<accession>A0A6J0KUM3</accession>
<protein>
    <submittedName>
        <fullName evidence="4">Protein YELLOW LEAF 1, choloroplastic-like</fullName>
    </submittedName>
</protein>
<keyword evidence="3" id="KW-1185">Reference proteome</keyword>
<feature type="compositionally biased region" description="Basic and acidic residues" evidence="1">
    <location>
        <begin position="118"/>
        <end position="129"/>
    </location>
</feature>
<evidence type="ECO:0000256" key="2">
    <source>
        <dbReference type="SAM" id="Phobius"/>
    </source>
</evidence>
<dbReference type="GO" id="GO:0009507">
    <property type="term" value="C:chloroplast"/>
    <property type="evidence" value="ECO:0007669"/>
    <property type="project" value="TreeGrafter"/>
</dbReference>
<keyword evidence="2" id="KW-1133">Transmembrane helix</keyword>
<keyword evidence="2" id="KW-0812">Transmembrane</keyword>